<dbReference type="EMBL" id="NDXW01000004">
    <property type="protein sequence ID" value="RDH41683.1"/>
    <property type="molecule type" value="Genomic_DNA"/>
</dbReference>
<evidence type="ECO:0000313" key="2">
    <source>
        <dbReference type="EMBL" id="RDH41683.1"/>
    </source>
</evidence>
<dbReference type="NCBIfam" id="TIGR01634">
    <property type="entry name" value="tail_P2_I"/>
    <property type="match status" value="1"/>
</dbReference>
<protein>
    <submittedName>
        <fullName evidence="2">Phage tail protein I</fullName>
    </submittedName>
</protein>
<dbReference type="EMBL" id="NDXW01000006">
    <property type="protein sequence ID" value="RDH41646.1"/>
    <property type="molecule type" value="Genomic_DNA"/>
</dbReference>
<evidence type="ECO:0000313" key="4">
    <source>
        <dbReference type="Proteomes" id="UP000257039"/>
    </source>
</evidence>
<comment type="caution">
    <text evidence="2">The sequence shown here is derived from an EMBL/GenBank/DDBJ whole genome shotgun (WGS) entry which is preliminary data.</text>
</comment>
<dbReference type="InterPro" id="IPR006521">
    <property type="entry name" value="Tail_protein_I"/>
</dbReference>
<dbReference type="RefSeq" id="WP_094789646.1">
    <property type="nucleotide sequence ID" value="NZ_NDXW01000004.1"/>
</dbReference>
<reference evidence="2 4" key="1">
    <citation type="submission" date="2017-04" db="EMBL/GenBank/DDBJ databases">
        <title>Draft genome sequence of Zooshikella ganghwensis VG4 isolated from Red Sea sediments.</title>
        <authorList>
            <person name="Rehman Z."/>
            <person name="Alam I."/>
            <person name="Kamau A."/>
            <person name="Bajic V."/>
            <person name="Leiknes T."/>
        </authorList>
    </citation>
    <scope>NUCLEOTIDE SEQUENCE [LARGE SCALE GENOMIC DNA]</scope>
    <source>
        <strain evidence="2 4">VG4</strain>
    </source>
</reference>
<gene>
    <name evidence="2" type="ORF">B9G39_26860</name>
    <name evidence="3" type="ORF">B9G39_27155</name>
    <name evidence="1" type="ORF">B9G39_27685</name>
</gene>
<dbReference type="EMBL" id="NDXW01000004">
    <property type="protein sequence ID" value="RDH41740.1"/>
    <property type="molecule type" value="Genomic_DNA"/>
</dbReference>
<accession>A0A4P9VF49</accession>
<dbReference type="AlphaFoldDB" id="A0A4P9VF49"/>
<proteinExistence type="predicted"/>
<name>A0A4P9VF49_9GAMM</name>
<organism evidence="2 4">
    <name type="scientific">Zooshikella ganghwensis</name>
    <dbReference type="NCBI Taxonomy" id="202772"/>
    <lineage>
        <taxon>Bacteria</taxon>
        <taxon>Pseudomonadati</taxon>
        <taxon>Pseudomonadota</taxon>
        <taxon>Gammaproteobacteria</taxon>
        <taxon>Oceanospirillales</taxon>
        <taxon>Zooshikellaceae</taxon>
        <taxon>Zooshikella</taxon>
    </lineage>
</organism>
<evidence type="ECO:0000313" key="1">
    <source>
        <dbReference type="EMBL" id="RDH41646.1"/>
    </source>
</evidence>
<keyword evidence="4" id="KW-1185">Reference proteome</keyword>
<dbReference type="Pfam" id="PF09684">
    <property type="entry name" value="Tail_P2_I"/>
    <property type="match status" value="1"/>
</dbReference>
<evidence type="ECO:0000313" key="3">
    <source>
        <dbReference type="EMBL" id="RDH41740.1"/>
    </source>
</evidence>
<dbReference type="Proteomes" id="UP000257039">
    <property type="component" value="Unassembled WGS sequence"/>
</dbReference>
<sequence length="240" mass="27258">MSLLPSNAKPFERALEASCARVSVIPARPDIIWKPDLCPESVLPWLAWSLSVDEWDENWTTEIKRQVIKSSIETHLIKGTRKSIRLVLDALGYESDIRAWYELDPVGEPYHFEVLAWRRRNVPASKDTIKRMEKLIHQVKSLRDHFQLSLTLNLDTSFYISGVKQLATHQRDTTYQGAILPSPCVKQRLHTASAGYHVTTHTHDALSSQLPVPDLALKPSLGSSFRCYQIHELAIGSQLP</sequence>